<gene>
    <name evidence="3" type="ORF">C7M84_006160</name>
</gene>
<evidence type="ECO:0000256" key="1">
    <source>
        <dbReference type="SAM" id="MobiDB-lite"/>
    </source>
</evidence>
<protein>
    <submittedName>
        <fullName evidence="3">Uncharacterized protein</fullName>
    </submittedName>
</protein>
<keyword evidence="2" id="KW-0732">Signal</keyword>
<evidence type="ECO:0000256" key="2">
    <source>
        <dbReference type="SAM" id="SignalP"/>
    </source>
</evidence>
<feature type="region of interest" description="Disordered" evidence="1">
    <location>
        <begin position="50"/>
        <end position="97"/>
    </location>
</feature>
<reference evidence="3 4" key="2">
    <citation type="submission" date="2019-01" db="EMBL/GenBank/DDBJ databases">
        <title>The decoding of complex shrimp genome reveals the adaptation for benthos swimmer, frequently molting mechanism and breeding impact on genome.</title>
        <authorList>
            <person name="Sun Y."/>
            <person name="Gao Y."/>
            <person name="Yu Y."/>
        </authorList>
    </citation>
    <scope>NUCLEOTIDE SEQUENCE [LARGE SCALE GENOMIC DNA]</scope>
    <source>
        <tissue evidence="3">Muscle</tissue>
    </source>
</reference>
<sequence length="459" mass="48730">MGERWHHSRCSAALLLIAVVLALAAVASESHQRSVSRPLEELHLKERPLATHYHRVDPHSFSYRSERSVGPAIPSAQEERQQATPPGAERKAAAAKPVGPPVAPLAIATPAGAKAANESVAVAAGSGSETDRKGRLMEKLKAWYKGKEPEKEDPTGIVINSHLSTGGHLDGHGHHHHVPFYHQPPFVQPIIIGTGGGIGQGDQPIVITKPVTHYVTVAHPVAVTVTETVMQDFATSSHILVHTTLSAYMTPSHVFIQEPHTLEPVTVTMGSHEADWGWDIFGEGEVSASSGGEHVVYLMKPGHGSGGAASSQIVIQEVPSAGSGGKPTTSEVMVVESPGHVLNKGIQSIKDTFSGIYSVGKGIKDKFDSQVSSLFGKDETQVIMLHQPHTVTVPASKPTVTHTVMLQKSKPHVHGYVKGIFAGQGHLQVGRSMTVARPATYTATITTATVKTPGCTHCM</sequence>
<dbReference type="EMBL" id="QCYY01000179">
    <property type="protein sequence ID" value="ROT85809.1"/>
    <property type="molecule type" value="Genomic_DNA"/>
</dbReference>
<feature type="chain" id="PRO_5018615388" evidence="2">
    <location>
        <begin position="25"/>
        <end position="459"/>
    </location>
</feature>
<feature type="signal peptide" evidence="2">
    <location>
        <begin position="1"/>
        <end position="24"/>
    </location>
</feature>
<feature type="region of interest" description="Disordered" evidence="1">
    <location>
        <begin position="146"/>
        <end position="171"/>
    </location>
</feature>
<reference evidence="3 4" key="1">
    <citation type="submission" date="2018-04" db="EMBL/GenBank/DDBJ databases">
        <authorList>
            <person name="Zhang X."/>
            <person name="Yuan J."/>
            <person name="Li F."/>
            <person name="Xiang J."/>
        </authorList>
    </citation>
    <scope>NUCLEOTIDE SEQUENCE [LARGE SCALE GENOMIC DNA]</scope>
    <source>
        <tissue evidence="3">Muscle</tissue>
    </source>
</reference>
<dbReference type="OrthoDB" id="6396023at2759"/>
<name>A0A3R7NFG9_PENVA</name>
<evidence type="ECO:0000313" key="3">
    <source>
        <dbReference type="EMBL" id="ROT85809.1"/>
    </source>
</evidence>
<proteinExistence type="predicted"/>
<accession>A0A3R7NFG9</accession>
<dbReference type="AlphaFoldDB" id="A0A3R7NFG9"/>
<organism evidence="3 4">
    <name type="scientific">Penaeus vannamei</name>
    <name type="common">Whiteleg shrimp</name>
    <name type="synonym">Litopenaeus vannamei</name>
    <dbReference type="NCBI Taxonomy" id="6689"/>
    <lineage>
        <taxon>Eukaryota</taxon>
        <taxon>Metazoa</taxon>
        <taxon>Ecdysozoa</taxon>
        <taxon>Arthropoda</taxon>
        <taxon>Crustacea</taxon>
        <taxon>Multicrustacea</taxon>
        <taxon>Malacostraca</taxon>
        <taxon>Eumalacostraca</taxon>
        <taxon>Eucarida</taxon>
        <taxon>Decapoda</taxon>
        <taxon>Dendrobranchiata</taxon>
        <taxon>Penaeoidea</taxon>
        <taxon>Penaeidae</taxon>
        <taxon>Penaeus</taxon>
    </lineage>
</organism>
<keyword evidence="4" id="KW-1185">Reference proteome</keyword>
<dbReference type="Proteomes" id="UP000283509">
    <property type="component" value="Unassembled WGS sequence"/>
</dbReference>
<evidence type="ECO:0000313" key="4">
    <source>
        <dbReference type="Proteomes" id="UP000283509"/>
    </source>
</evidence>
<comment type="caution">
    <text evidence="3">The sequence shown here is derived from an EMBL/GenBank/DDBJ whole genome shotgun (WGS) entry which is preliminary data.</text>
</comment>